<reference evidence="2 4" key="2">
    <citation type="journal article" date="2013" name="J. Biotechnol.">
        <title>Establishment and interpretation of the genome sequence of the phytopathogenic fungus Rhizoctonia solani AG1-IB isolate 7/3/14.</title>
        <authorList>
            <person name="Wibberg D.W."/>
            <person name="Jelonek L.J."/>
            <person name="Rupp O.R."/>
            <person name="Hennig M.H."/>
            <person name="Eikmeyer F.E."/>
            <person name="Goesmann A.G."/>
            <person name="Hartmann A.H."/>
            <person name="Borriss R.B."/>
            <person name="Grosch R.G."/>
            <person name="Puehler A.P."/>
            <person name="Schlueter A.S."/>
        </authorList>
    </citation>
    <scope>NUCLEOTIDE SEQUENCE [LARGE SCALE GENOMIC DNA]</scope>
    <source>
        <strain evidence="4">AG1-IB / isolate 7/3/14</strain>
        <strain evidence="2">Isolate 7/3/14</strain>
    </source>
</reference>
<feature type="region of interest" description="Disordered" evidence="1">
    <location>
        <begin position="74"/>
        <end position="95"/>
    </location>
</feature>
<keyword evidence="5" id="KW-1185">Reference proteome</keyword>
<evidence type="ECO:0000313" key="3">
    <source>
        <dbReference type="EMBL" id="CEL55459.1"/>
    </source>
</evidence>
<protein>
    <submittedName>
        <fullName evidence="2">Uncharacterized protein</fullName>
    </submittedName>
</protein>
<dbReference type="EMBL" id="CAOJ01013936">
    <property type="protein sequence ID" value="CCO34994.1"/>
    <property type="molecule type" value="Genomic_DNA"/>
</dbReference>
<dbReference type="AlphaFoldDB" id="M5C6P6"/>
<accession>M5C6P6</accession>
<dbReference type="EMBL" id="LN679101">
    <property type="protein sequence ID" value="CEL55459.1"/>
    <property type="molecule type" value="Genomic_DNA"/>
</dbReference>
<dbReference type="Proteomes" id="UP000012065">
    <property type="component" value="Unassembled WGS sequence"/>
</dbReference>
<evidence type="ECO:0000313" key="2">
    <source>
        <dbReference type="EMBL" id="CCO34994.1"/>
    </source>
</evidence>
<feature type="region of interest" description="Disordered" evidence="1">
    <location>
        <begin position="1"/>
        <end position="23"/>
    </location>
</feature>
<evidence type="ECO:0000313" key="4">
    <source>
        <dbReference type="Proteomes" id="UP000012065"/>
    </source>
</evidence>
<dbReference type="HOGENOM" id="CLU_113840_0_0_1"/>
<evidence type="ECO:0000313" key="5">
    <source>
        <dbReference type="Proteomes" id="UP000059188"/>
    </source>
</evidence>
<evidence type="ECO:0000256" key="1">
    <source>
        <dbReference type="SAM" id="MobiDB-lite"/>
    </source>
</evidence>
<proteinExistence type="predicted"/>
<dbReference type="Proteomes" id="UP000059188">
    <property type="component" value="Unassembled WGS sequence"/>
</dbReference>
<sequence>MVQETNQIVTQGGLATPEKTTVGKDVHQTPRAFSLFDNPNSSLATAATINPSRANQWALLGFALPQAKVKLPPSSHLAVSSRPSSHSPSPVRQSACASTAPTLGAATKVKVKAPEPFKGSIGANTKQQLARMRGWLTISRSQFANNKDVMTDSSFTMVPDLTTPPTYSYYTGT</sequence>
<gene>
    <name evidence="2" type="ORF">BN14_09107</name>
    <name evidence="3" type="ORF">RSOLAG1IB_01471</name>
</gene>
<feature type="compositionally biased region" description="Polar residues" evidence="1">
    <location>
        <begin position="1"/>
        <end position="10"/>
    </location>
</feature>
<organism evidence="2 4">
    <name type="scientific">Thanatephorus cucumeris (strain AG1-IB / isolate 7/3/14)</name>
    <name type="common">Lettuce bottom rot fungus</name>
    <name type="synonym">Rhizoctonia solani</name>
    <dbReference type="NCBI Taxonomy" id="1108050"/>
    <lineage>
        <taxon>Eukaryota</taxon>
        <taxon>Fungi</taxon>
        <taxon>Dikarya</taxon>
        <taxon>Basidiomycota</taxon>
        <taxon>Agaricomycotina</taxon>
        <taxon>Agaricomycetes</taxon>
        <taxon>Cantharellales</taxon>
        <taxon>Ceratobasidiaceae</taxon>
        <taxon>Rhizoctonia</taxon>
        <taxon>Rhizoctonia solani AG-1</taxon>
    </lineage>
</organism>
<name>M5C6P6_THACB</name>
<reference evidence="2" key="1">
    <citation type="submission" date="2012-10" db="EMBL/GenBank/DDBJ databases">
        <authorList>
            <person name="Jelonek L."/>
        </authorList>
    </citation>
    <scope>NUCLEOTIDE SEQUENCE</scope>
    <source>
        <strain evidence="2">Isolate 7/3/14</strain>
    </source>
</reference>
<reference evidence="3 5" key="3">
    <citation type="submission" date="2014-11" db="EMBL/GenBank/DDBJ databases">
        <authorList>
            <person name="Wibberg Daniel"/>
        </authorList>
    </citation>
    <scope>NUCLEOTIDE SEQUENCE [LARGE SCALE GENOMIC DNA]</scope>
    <source>
        <strain evidence="3">Rhizoctonia solani AG1-IB 7/3/14</strain>
    </source>
</reference>